<keyword evidence="2" id="KW-1185">Reference proteome</keyword>
<accession>A0A1D1V6B3</accession>
<reference evidence="1 2" key="1">
    <citation type="journal article" date="2016" name="Nat. Commun.">
        <title>Extremotolerant tardigrade genome and improved radiotolerance of human cultured cells by tardigrade-unique protein.</title>
        <authorList>
            <person name="Hashimoto T."/>
            <person name="Horikawa D.D."/>
            <person name="Saito Y."/>
            <person name="Kuwahara H."/>
            <person name="Kozuka-Hata H."/>
            <person name="Shin-I T."/>
            <person name="Minakuchi Y."/>
            <person name="Ohishi K."/>
            <person name="Motoyama A."/>
            <person name="Aizu T."/>
            <person name="Enomoto A."/>
            <person name="Kondo K."/>
            <person name="Tanaka S."/>
            <person name="Hara Y."/>
            <person name="Koshikawa S."/>
            <person name="Sagara H."/>
            <person name="Miura T."/>
            <person name="Yokobori S."/>
            <person name="Miyagawa K."/>
            <person name="Suzuki Y."/>
            <person name="Kubo T."/>
            <person name="Oyama M."/>
            <person name="Kohara Y."/>
            <person name="Fujiyama A."/>
            <person name="Arakawa K."/>
            <person name="Katayama T."/>
            <person name="Toyoda A."/>
            <person name="Kunieda T."/>
        </authorList>
    </citation>
    <scope>NUCLEOTIDE SEQUENCE [LARGE SCALE GENOMIC DNA]</scope>
    <source>
        <strain evidence="1 2">YOKOZUNA-1</strain>
    </source>
</reference>
<evidence type="ECO:0000313" key="2">
    <source>
        <dbReference type="Proteomes" id="UP000186922"/>
    </source>
</evidence>
<evidence type="ECO:0000313" key="1">
    <source>
        <dbReference type="EMBL" id="GAU97256.1"/>
    </source>
</evidence>
<name>A0A1D1V6B3_RAMVA</name>
<gene>
    <name evidence="1" type="primary">RvY_08583-1</name>
    <name evidence="1" type="synonym">RvY_08583.1</name>
    <name evidence="1" type="ORF">RvY_08583</name>
</gene>
<comment type="caution">
    <text evidence="1">The sequence shown here is derived from an EMBL/GenBank/DDBJ whole genome shotgun (WGS) entry which is preliminary data.</text>
</comment>
<dbReference type="AlphaFoldDB" id="A0A1D1V6B3"/>
<proteinExistence type="predicted"/>
<dbReference type="Proteomes" id="UP000186922">
    <property type="component" value="Unassembled WGS sequence"/>
</dbReference>
<organism evidence="1 2">
    <name type="scientific">Ramazzottius varieornatus</name>
    <name type="common">Water bear</name>
    <name type="synonym">Tardigrade</name>
    <dbReference type="NCBI Taxonomy" id="947166"/>
    <lineage>
        <taxon>Eukaryota</taxon>
        <taxon>Metazoa</taxon>
        <taxon>Ecdysozoa</taxon>
        <taxon>Tardigrada</taxon>
        <taxon>Eutardigrada</taxon>
        <taxon>Parachela</taxon>
        <taxon>Hypsibioidea</taxon>
        <taxon>Ramazzottiidae</taxon>
        <taxon>Ramazzottius</taxon>
    </lineage>
</organism>
<sequence>MIKSPRLTYSFRLKLDSLSVDRSCWVLSLSQRRSRPGWNKGEKLENNRMMWAKSAKKNAK</sequence>
<dbReference type="EMBL" id="BDGG01000004">
    <property type="protein sequence ID" value="GAU97256.1"/>
    <property type="molecule type" value="Genomic_DNA"/>
</dbReference>
<protein>
    <submittedName>
        <fullName evidence="1">Uncharacterized protein</fullName>
    </submittedName>
</protein>